<feature type="chain" id="PRO_5020421725" description="Nematode cuticle collagen N-terminal domain-containing protein" evidence="1">
    <location>
        <begin position="19"/>
        <end position="78"/>
    </location>
</feature>
<accession>A0A4U5LNS9</accession>
<dbReference type="Proteomes" id="UP000298663">
    <property type="component" value="Unassembled WGS sequence"/>
</dbReference>
<keyword evidence="1" id="KW-0732">Signal</keyword>
<gene>
    <name evidence="2" type="ORF">L596_030789</name>
</gene>
<evidence type="ECO:0008006" key="4">
    <source>
        <dbReference type="Google" id="ProtNLM"/>
    </source>
</evidence>
<organism evidence="2 3">
    <name type="scientific">Steinernema carpocapsae</name>
    <name type="common">Entomopathogenic nematode</name>
    <dbReference type="NCBI Taxonomy" id="34508"/>
    <lineage>
        <taxon>Eukaryota</taxon>
        <taxon>Metazoa</taxon>
        <taxon>Ecdysozoa</taxon>
        <taxon>Nematoda</taxon>
        <taxon>Chromadorea</taxon>
        <taxon>Rhabditida</taxon>
        <taxon>Tylenchina</taxon>
        <taxon>Panagrolaimomorpha</taxon>
        <taxon>Strongyloidoidea</taxon>
        <taxon>Steinernematidae</taxon>
        <taxon>Steinernema</taxon>
    </lineage>
</organism>
<proteinExistence type="predicted"/>
<feature type="signal peptide" evidence="1">
    <location>
        <begin position="1"/>
        <end position="18"/>
    </location>
</feature>
<reference evidence="2 3" key="1">
    <citation type="journal article" date="2015" name="Genome Biol.">
        <title>Comparative genomics of Steinernema reveals deeply conserved gene regulatory networks.</title>
        <authorList>
            <person name="Dillman A.R."/>
            <person name="Macchietto M."/>
            <person name="Porter C.F."/>
            <person name="Rogers A."/>
            <person name="Williams B."/>
            <person name="Antoshechkin I."/>
            <person name="Lee M.M."/>
            <person name="Goodwin Z."/>
            <person name="Lu X."/>
            <person name="Lewis E.E."/>
            <person name="Goodrich-Blair H."/>
            <person name="Stock S.P."/>
            <person name="Adams B.J."/>
            <person name="Sternberg P.W."/>
            <person name="Mortazavi A."/>
        </authorList>
    </citation>
    <scope>NUCLEOTIDE SEQUENCE [LARGE SCALE GENOMIC DNA]</scope>
    <source>
        <strain evidence="2 3">ALL</strain>
    </source>
</reference>
<name>A0A4U5LNS9_STECR</name>
<dbReference type="EMBL" id="AZBU02000015">
    <property type="protein sequence ID" value="TKR57539.1"/>
    <property type="molecule type" value="Genomic_DNA"/>
</dbReference>
<protein>
    <recommendedName>
        <fullName evidence="4">Nematode cuticle collagen N-terminal domain-containing protein</fullName>
    </recommendedName>
</protein>
<sequence>MFFKALFLISIFLTIAAASIPSYMVKDLLSDPYSKRAEICKDNTRYIDYTLGNVMKTDIFKRSINPHILSNRCLGCPR</sequence>
<evidence type="ECO:0000313" key="3">
    <source>
        <dbReference type="Proteomes" id="UP000298663"/>
    </source>
</evidence>
<keyword evidence="3" id="KW-1185">Reference proteome</keyword>
<comment type="caution">
    <text evidence="2">The sequence shown here is derived from an EMBL/GenBank/DDBJ whole genome shotgun (WGS) entry which is preliminary data.</text>
</comment>
<dbReference type="AlphaFoldDB" id="A0A4U5LNS9"/>
<reference evidence="2 3" key="2">
    <citation type="journal article" date="2019" name="G3 (Bethesda)">
        <title>Hybrid Assembly of the Genome of the Entomopathogenic Nematode Steinernema carpocapsae Identifies the X-Chromosome.</title>
        <authorList>
            <person name="Serra L."/>
            <person name="Macchietto M."/>
            <person name="Macias-Munoz A."/>
            <person name="McGill C.J."/>
            <person name="Rodriguez I.M."/>
            <person name="Rodriguez B."/>
            <person name="Murad R."/>
            <person name="Mortazavi A."/>
        </authorList>
    </citation>
    <scope>NUCLEOTIDE SEQUENCE [LARGE SCALE GENOMIC DNA]</scope>
    <source>
        <strain evidence="2 3">ALL</strain>
    </source>
</reference>
<evidence type="ECO:0000256" key="1">
    <source>
        <dbReference type="SAM" id="SignalP"/>
    </source>
</evidence>
<evidence type="ECO:0000313" key="2">
    <source>
        <dbReference type="EMBL" id="TKR57539.1"/>
    </source>
</evidence>